<dbReference type="InterPro" id="IPR050206">
    <property type="entry name" value="FtsK/SpoIIIE/SftA"/>
</dbReference>
<dbReference type="InterPro" id="IPR008984">
    <property type="entry name" value="SMAD_FHA_dom_sf"/>
</dbReference>
<keyword evidence="5" id="KW-1133">Transmembrane helix</keyword>
<gene>
    <name evidence="8" type="ordered locus">MLP_13880</name>
</gene>
<evidence type="ECO:0000313" key="9">
    <source>
        <dbReference type="Proteomes" id="UP000007947"/>
    </source>
</evidence>
<dbReference type="Proteomes" id="UP000007947">
    <property type="component" value="Chromosome"/>
</dbReference>
<dbReference type="PANTHER" id="PTHR22683:SF1">
    <property type="entry name" value="TYPE VII SECRETION SYSTEM PROTEIN ESSC"/>
    <property type="match status" value="1"/>
</dbReference>
<reference evidence="8 9" key="1">
    <citation type="submission" date="2011-05" db="EMBL/GenBank/DDBJ databases">
        <title>Whole genome sequence of Microlunatus phosphovorus NM-1.</title>
        <authorList>
            <person name="Hosoyama A."/>
            <person name="Sasaki K."/>
            <person name="Harada T."/>
            <person name="Igarashi R."/>
            <person name="Kawakoshi A."/>
            <person name="Sasagawa M."/>
            <person name="Fukada J."/>
            <person name="Nakamura S."/>
            <person name="Katano Y."/>
            <person name="Hanada S."/>
            <person name="Kamagata Y."/>
            <person name="Nakamura N."/>
            <person name="Yamazaki S."/>
            <person name="Fujita N."/>
        </authorList>
    </citation>
    <scope>NUCLEOTIDE SEQUENCE [LARGE SCALE GENOMIC DNA]</scope>
    <source>
        <strain evidence="9">ATCC 700054 / DSM 10555 / JCM 9379 / NBRC 101784 / NCIMB 13414 / VKM Ac-1990 / NM-1</strain>
    </source>
</reference>
<feature type="transmembrane region" description="Helical" evidence="5">
    <location>
        <begin position="229"/>
        <end position="247"/>
    </location>
</feature>
<dbReference type="InterPro" id="IPR000253">
    <property type="entry name" value="FHA_dom"/>
</dbReference>
<keyword evidence="2 4" id="KW-0547">Nucleotide-binding</keyword>
<evidence type="ECO:0000256" key="3">
    <source>
        <dbReference type="ARBA" id="ARBA00022840"/>
    </source>
</evidence>
<dbReference type="SMART" id="SM00382">
    <property type="entry name" value="AAA"/>
    <property type="match status" value="3"/>
</dbReference>
<dbReference type="PROSITE" id="PS50006">
    <property type="entry name" value="FHA_DOMAIN"/>
    <property type="match status" value="1"/>
</dbReference>
<feature type="domain" description="FtsK" evidence="7">
    <location>
        <begin position="635"/>
        <end position="826"/>
    </location>
</feature>
<dbReference type="HOGENOM" id="CLU_003134_6_0_11"/>
<evidence type="ECO:0000259" key="6">
    <source>
        <dbReference type="PROSITE" id="PS50006"/>
    </source>
</evidence>
<dbReference type="OrthoDB" id="9807790at2"/>
<feature type="domain" description="FHA" evidence="6">
    <location>
        <begin position="103"/>
        <end position="152"/>
    </location>
</feature>
<dbReference type="Pfam" id="PF00498">
    <property type="entry name" value="FHA"/>
    <property type="match status" value="1"/>
</dbReference>
<evidence type="ECO:0008006" key="10">
    <source>
        <dbReference type="Google" id="ProtNLM"/>
    </source>
</evidence>
<evidence type="ECO:0000313" key="8">
    <source>
        <dbReference type="EMBL" id="BAK34402.1"/>
    </source>
</evidence>
<keyword evidence="3 4" id="KW-0067">ATP-binding</keyword>
<keyword evidence="9" id="KW-1185">Reference proteome</keyword>
<evidence type="ECO:0000259" key="7">
    <source>
        <dbReference type="PROSITE" id="PS50901"/>
    </source>
</evidence>
<dbReference type="InterPro" id="IPR003593">
    <property type="entry name" value="AAA+_ATPase"/>
</dbReference>
<dbReference type="SUPFAM" id="SSF52540">
    <property type="entry name" value="P-loop containing nucleoside triphosphate hydrolases"/>
    <property type="match status" value="3"/>
</dbReference>
<dbReference type="eggNOG" id="COG1716">
    <property type="taxonomic scope" value="Bacteria"/>
</dbReference>
<dbReference type="InterPro" id="IPR002543">
    <property type="entry name" value="FtsK_dom"/>
</dbReference>
<dbReference type="Gene3D" id="3.40.50.300">
    <property type="entry name" value="P-loop containing nucleotide triphosphate hydrolases"/>
    <property type="match status" value="4"/>
</dbReference>
<keyword evidence="1" id="KW-0597">Phosphoprotein</keyword>
<dbReference type="eggNOG" id="COG1674">
    <property type="taxonomic scope" value="Bacteria"/>
</dbReference>
<dbReference type="GO" id="GO:0003677">
    <property type="term" value="F:DNA binding"/>
    <property type="evidence" value="ECO:0007669"/>
    <property type="project" value="InterPro"/>
</dbReference>
<dbReference type="PROSITE" id="PS50901">
    <property type="entry name" value="FTSK"/>
    <property type="match status" value="2"/>
</dbReference>
<feature type="transmembrane region" description="Helical" evidence="5">
    <location>
        <begin position="253"/>
        <end position="270"/>
    </location>
</feature>
<accession>F5XQA2</accession>
<evidence type="ECO:0000256" key="4">
    <source>
        <dbReference type="PROSITE-ProRule" id="PRU00289"/>
    </source>
</evidence>
<evidence type="ECO:0000256" key="2">
    <source>
        <dbReference type="ARBA" id="ARBA00022741"/>
    </source>
</evidence>
<dbReference type="CDD" id="cd00060">
    <property type="entry name" value="FHA"/>
    <property type="match status" value="1"/>
</dbReference>
<dbReference type="SUPFAM" id="SSF49879">
    <property type="entry name" value="SMAD/FHA domain"/>
    <property type="match status" value="1"/>
</dbReference>
<keyword evidence="5" id="KW-0812">Transmembrane</keyword>
<evidence type="ECO:0000256" key="1">
    <source>
        <dbReference type="ARBA" id="ARBA00022553"/>
    </source>
</evidence>
<feature type="binding site" evidence="4">
    <location>
        <begin position="988"/>
        <end position="995"/>
    </location>
    <ligand>
        <name>ATP</name>
        <dbReference type="ChEBI" id="CHEBI:30616"/>
    </ligand>
</feature>
<organism evidence="8 9">
    <name type="scientific">Microlunatus phosphovorus (strain ATCC 700054 / DSM 10555 / JCM 9379 / NBRC 101784 / NCIMB 13414 / VKM Ac-1990 / NM-1)</name>
    <dbReference type="NCBI Taxonomy" id="1032480"/>
    <lineage>
        <taxon>Bacteria</taxon>
        <taxon>Bacillati</taxon>
        <taxon>Actinomycetota</taxon>
        <taxon>Actinomycetes</taxon>
        <taxon>Propionibacteriales</taxon>
        <taxon>Propionibacteriaceae</taxon>
        <taxon>Microlunatus</taxon>
    </lineage>
</organism>
<evidence type="ECO:0000256" key="5">
    <source>
        <dbReference type="SAM" id="Phobius"/>
    </source>
</evidence>
<dbReference type="CDD" id="cd01127">
    <property type="entry name" value="TrwB_TraG_TraD_VirD4"/>
    <property type="match status" value="1"/>
</dbReference>
<sequence>MHLLIDVDGTSREIELAQAAETATLADLVQHACDHALAADEVLWVDDAKHDAGDLVRSASLLEGSRIGREPVEHAKPISGWAASLSAGLDAGRTVEVPTTRPLLIGRSPQADLTIDSPSASWSHASVEHTDDGLLVRDSGSTNGTLVDGTEVGEDGTEVTDQAVIVVGGAAITLWRGATEALAPAPGTLHNLTHSATVPYNRPPRTGLLPAPEQIEPPARKPPPPPARFGIAAIIAPLLMAVVMVAVMRDVRFALFAALSPVMVLGTTWEQKRRRKKDIKEGDEEFDKALTRFGTDLETTTVRERERRRELAPDPAVTLRRADLPTTRLWQRRPGSPDFLILNAGVGNPGWAPPLASSASRKLEEEVQQLVDGAVVPGAPVEVDLTAAGVVGIVGDRDGCLAVARSLLCQAATHCGPADLTIGVFCDPGRSTEWSWAGWLPHVRRMGDGSGGRWLSTERGRSESLLRALRDGIDGHPTRALLLVLDSDVLTEGRDAPARQLLGHGRPVGGMVLGRPDRPTVQVSGIVIAATEKQLPASCTTVIEVQRDAAGRVVHPEARTSVDEVVLAGISVDTAQACAADLARFDDPELSVPGGVLPGLVRLPPLLGIDELTSAAIRQSWAGSSRISTPLGIGENGIFGIDLVRDGPHGLVGGTTGSGKSEFLRSMVAGLAARNDPTRLTFILIDFKGGAAFKTCERLPHTIGTVSNLDEQLADRALTALEAELRYRQQVFARAGEGIDNLDAYLATNPDVPMPRLLLVIDEFAMLAKDYPDVLKSLVSVAAVGRTLGVHMILATQRPAGVVNEDILANTNLRVALRVQSKEDSSNVIGVPDASAIGRTQWGRAYVKLGQDDISPVQTALVTGRVEAQSSKLVDVHPVHFDRDQPAAESGAADDDSPTDLDLLIDAVVAANDELGYAAPRPVWPEPLGERVRLGLTALEARENETPLPVVGGVQGSMVRMAVADDPRNQRQLPAGWDLDRGNLLVLGIPGSGTSTTLASAALALADSSSPDDLDLLVLDLGARDLAPLADLPHTVAYVGSGSGAREQQVRFLKYIRAELDRRRAVGGQHRRMVILVDGLGVLRDEYDDFEGLKLLDGFYRVYADGPEVGIWTAIATARAKGVPSAIEEVTTQRWLFRLADPYDYSSSGVPAKLAPPAVPGRCVLAESKLHAHVATSELPLAETVAAIARRWGNPPAKAPVVGQLPTSVTVTQLGAAASFDTEPRRLPVGVRESDLGVATIEAYEGEHVLIAGPARSGKSTLLLALAETLRDAGLAVWGVCGRRSPLPQAGLDRCAVGEEDAVAVLAAARVHKGMLVLLVDDAEQFADSDQAIAGLVSARPADLLVIAAGRSDDLRSMYSHWTKTIRKARCGVLLQPNVDYDGELLGVNLPRRAPVAVTPGRGYVVSGGLLDFLQAMSPSVDAAPGGSAVR</sequence>
<protein>
    <recommendedName>
        <fullName evidence="10">Cell division protein FtsK</fullName>
    </recommendedName>
</protein>
<dbReference type="InterPro" id="IPR027417">
    <property type="entry name" value="P-loop_NTPase"/>
</dbReference>
<dbReference type="PANTHER" id="PTHR22683">
    <property type="entry name" value="SPORULATION PROTEIN RELATED"/>
    <property type="match status" value="1"/>
</dbReference>
<dbReference type="Pfam" id="PF01580">
    <property type="entry name" value="FtsK_SpoIIIE"/>
    <property type="match status" value="2"/>
</dbReference>
<keyword evidence="5" id="KW-0472">Membrane</keyword>
<feature type="binding site" evidence="4">
    <location>
        <begin position="654"/>
        <end position="661"/>
    </location>
    <ligand>
        <name>ATP</name>
        <dbReference type="ChEBI" id="CHEBI:30616"/>
    </ligand>
</feature>
<name>F5XQA2_MICPN</name>
<proteinExistence type="predicted"/>
<dbReference type="GO" id="GO:0005524">
    <property type="term" value="F:ATP binding"/>
    <property type="evidence" value="ECO:0007669"/>
    <property type="project" value="UniProtKB-UniRule"/>
</dbReference>
<dbReference type="EMBL" id="AP012204">
    <property type="protein sequence ID" value="BAK34402.1"/>
    <property type="molecule type" value="Genomic_DNA"/>
</dbReference>
<feature type="domain" description="FtsK" evidence="7">
    <location>
        <begin position="972"/>
        <end position="1146"/>
    </location>
</feature>
<dbReference type="SMART" id="SM00240">
    <property type="entry name" value="FHA"/>
    <property type="match status" value="1"/>
</dbReference>
<dbReference type="STRING" id="1032480.MLP_13880"/>
<dbReference type="Gene3D" id="2.60.200.20">
    <property type="match status" value="1"/>
</dbReference>
<dbReference type="KEGG" id="mph:MLP_13880"/>
<dbReference type="RefSeq" id="WP_013862285.1">
    <property type="nucleotide sequence ID" value="NC_015635.1"/>
</dbReference>